<organism evidence="1 2">
    <name type="scientific">Durusdinium trenchii</name>
    <dbReference type="NCBI Taxonomy" id="1381693"/>
    <lineage>
        <taxon>Eukaryota</taxon>
        <taxon>Sar</taxon>
        <taxon>Alveolata</taxon>
        <taxon>Dinophyceae</taxon>
        <taxon>Suessiales</taxon>
        <taxon>Symbiodiniaceae</taxon>
        <taxon>Durusdinium</taxon>
    </lineage>
</organism>
<comment type="caution">
    <text evidence="1">The sequence shown here is derived from an EMBL/GenBank/DDBJ whole genome shotgun (WGS) entry which is preliminary data.</text>
</comment>
<evidence type="ECO:0000313" key="1">
    <source>
        <dbReference type="EMBL" id="CAK8993201.1"/>
    </source>
</evidence>
<name>A0ABP0HUA3_9DINO</name>
<keyword evidence="2" id="KW-1185">Reference proteome</keyword>
<dbReference type="GO" id="GO:0004386">
    <property type="term" value="F:helicase activity"/>
    <property type="evidence" value="ECO:0007669"/>
    <property type="project" value="UniProtKB-KW"/>
</dbReference>
<dbReference type="InterPro" id="IPR050870">
    <property type="entry name" value="FAST_kinase"/>
</dbReference>
<evidence type="ECO:0000313" key="2">
    <source>
        <dbReference type="Proteomes" id="UP001642464"/>
    </source>
</evidence>
<feature type="non-terminal residue" evidence="1">
    <location>
        <position position="212"/>
    </location>
</feature>
<gene>
    <name evidence="1" type="ORF">SCF082_LOCUS3419</name>
</gene>
<reference evidence="1 2" key="1">
    <citation type="submission" date="2024-02" db="EMBL/GenBank/DDBJ databases">
        <authorList>
            <person name="Chen Y."/>
            <person name="Shah S."/>
            <person name="Dougan E. K."/>
            <person name="Thang M."/>
            <person name="Chan C."/>
        </authorList>
    </citation>
    <scope>NUCLEOTIDE SEQUENCE [LARGE SCALE GENOMIC DNA]</scope>
</reference>
<keyword evidence="1" id="KW-0347">Helicase</keyword>
<dbReference type="EMBL" id="CAXAMM010001725">
    <property type="protein sequence ID" value="CAK8993201.1"/>
    <property type="molecule type" value="Genomic_DNA"/>
</dbReference>
<dbReference type="PANTHER" id="PTHR21228:SF40">
    <property type="entry name" value="LD45607P"/>
    <property type="match status" value="1"/>
</dbReference>
<accession>A0ABP0HUA3</accession>
<sequence length="212" mass="23756">RNPRSCSMLLWSMASLRHDQTCELFYYHLADSVILPLAQEFQPQDISNCLWAFATARVEHQAVFRSLAQQAALKAPDLTSQALANATWACAKMRAEADQLVNVALSEALHRPMRTFSPQGLVTLCWSAAEVHVAPTQLLGHVTTELMSRPNAFNDLDLSTLVYALKEKIWINEDQHVRQAALLRVKAEASRRKLPATRKMLSVTGMLCDENV</sequence>
<dbReference type="Proteomes" id="UP001642464">
    <property type="component" value="Unassembled WGS sequence"/>
</dbReference>
<keyword evidence="1" id="KW-0067">ATP-binding</keyword>
<keyword evidence="1" id="KW-0547">Nucleotide-binding</keyword>
<protein>
    <submittedName>
        <fullName evidence="1">ATP-dependent RNA helicase A</fullName>
    </submittedName>
</protein>
<keyword evidence="1" id="KW-0378">Hydrolase</keyword>
<dbReference type="PANTHER" id="PTHR21228">
    <property type="entry name" value="FAST LEU-RICH DOMAIN-CONTAINING"/>
    <property type="match status" value="1"/>
</dbReference>
<feature type="non-terminal residue" evidence="1">
    <location>
        <position position="1"/>
    </location>
</feature>
<proteinExistence type="predicted"/>